<evidence type="ECO:0000313" key="2">
    <source>
        <dbReference type="Proteomes" id="UP000008783"/>
    </source>
</evidence>
<name>E3KBP0_PUCGT</name>
<dbReference type="Proteomes" id="UP000008783">
    <property type="component" value="Unassembled WGS sequence"/>
</dbReference>
<dbReference type="OrthoDB" id="10541491at2759"/>
<reference evidence="2" key="2">
    <citation type="journal article" date="2011" name="Proc. Natl. Acad. Sci. U.S.A.">
        <title>Obligate biotrophy features unraveled by the genomic analysis of rust fungi.</title>
        <authorList>
            <person name="Duplessis S."/>
            <person name="Cuomo C.A."/>
            <person name="Lin Y.-C."/>
            <person name="Aerts A."/>
            <person name="Tisserant E."/>
            <person name="Veneault-Fourrey C."/>
            <person name="Joly D.L."/>
            <person name="Hacquard S."/>
            <person name="Amselem J."/>
            <person name="Cantarel B.L."/>
            <person name="Chiu R."/>
            <person name="Coutinho P.M."/>
            <person name="Feau N."/>
            <person name="Field M."/>
            <person name="Frey P."/>
            <person name="Gelhaye E."/>
            <person name="Goldberg J."/>
            <person name="Grabherr M.G."/>
            <person name="Kodira C.D."/>
            <person name="Kohler A."/>
            <person name="Kuees U."/>
            <person name="Lindquist E.A."/>
            <person name="Lucas S.M."/>
            <person name="Mago R."/>
            <person name="Mauceli E."/>
            <person name="Morin E."/>
            <person name="Murat C."/>
            <person name="Pangilinan J.L."/>
            <person name="Park R."/>
            <person name="Pearson M."/>
            <person name="Quesneville H."/>
            <person name="Rouhier N."/>
            <person name="Sakthikumar S."/>
            <person name="Salamov A.A."/>
            <person name="Schmutz J."/>
            <person name="Selles B."/>
            <person name="Shapiro H."/>
            <person name="Tanguay P."/>
            <person name="Tuskan G.A."/>
            <person name="Henrissat B."/>
            <person name="Van de Peer Y."/>
            <person name="Rouze P."/>
            <person name="Ellis J.G."/>
            <person name="Dodds P.N."/>
            <person name="Schein J.E."/>
            <person name="Zhong S."/>
            <person name="Hamelin R.C."/>
            <person name="Grigoriev I.V."/>
            <person name="Szabo L.J."/>
            <person name="Martin F."/>
        </authorList>
    </citation>
    <scope>NUCLEOTIDE SEQUENCE [LARGE SCALE GENOMIC DNA]</scope>
    <source>
        <strain evidence="2">CRL 75-36-700-3 / race SCCL</strain>
    </source>
</reference>
<organism evidence="1 2">
    <name type="scientific">Puccinia graminis f. sp. tritici (strain CRL 75-36-700-3 / race SCCL)</name>
    <name type="common">Black stem rust fungus</name>
    <dbReference type="NCBI Taxonomy" id="418459"/>
    <lineage>
        <taxon>Eukaryota</taxon>
        <taxon>Fungi</taxon>
        <taxon>Dikarya</taxon>
        <taxon>Basidiomycota</taxon>
        <taxon>Pucciniomycotina</taxon>
        <taxon>Pucciniomycetes</taxon>
        <taxon>Pucciniales</taxon>
        <taxon>Pucciniaceae</taxon>
        <taxon>Puccinia</taxon>
    </lineage>
</organism>
<dbReference type="EMBL" id="DS178279">
    <property type="protein sequence ID" value="EFP81516.1"/>
    <property type="molecule type" value="Genomic_DNA"/>
</dbReference>
<dbReference type="InParanoid" id="E3KBP0"/>
<keyword evidence="2" id="KW-1185">Reference proteome</keyword>
<protein>
    <submittedName>
        <fullName evidence="1">Uncharacterized protein</fullName>
    </submittedName>
</protein>
<dbReference type="VEuPathDB" id="FungiDB:PGTG_07765"/>
<accession>E3KBP0</accession>
<proteinExistence type="predicted"/>
<dbReference type="AlphaFoldDB" id="E3KBP0"/>
<dbReference type="RefSeq" id="XP_003325935.1">
    <property type="nucleotide sequence ID" value="XM_003325887.1"/>
</dbReference>
<dbReference type="HOGENOM" id="CLU_1107567_0_0_1"/>
<sequence>MESNKLKMNTKEKLDIKTIVLEIQNKLAQVAPTNSKKNDQLALELSEKVQEAWEFLQKQADKKDEKAEKYSLMFMLNDALVNFFSYSEKNELISENCLRTILNDNKKGHIIFNYILGRFSTNKDVANFYLNFEFQSSVQESPFTKDIHGLLKLIKQYSDVLKSLYFKYGETLQIQAVQARERDMKIEAKNSIRLTDSQQTVSGQSYFTQIQGDKKFYSVTESQAINKVTKNLIDYWKHKVKSINAHAFQSL</sequence>
<evidence type="ECO:0000313" key="1">
    <source>
        <dbReference type="EMBL" id="EFP81516.1"/>
    </source>
</evidence>
<gene>
    <name evidence="1" type="ORF">PGTG_07765</name>
</gene>
<dbReference type="GeneID" id="10537254"/>
<reference key="1">
    <citation type="submission" date="2007-01" db="EMBL/GenBank/DDBJ databases">
        <title>The Genome Sequence of Puccinia graminis f. sp. tritici Strain CRL 75-36-700-3.</title>
        <authorList>
            <consortium name="The Broad Institute Genome Sequencing Platform"/>
            <person name="Birren B."/>
            <person name="Lander E."/>
            <person name="Galagan J."/>
            <person name="Nusbaum C."/>
            <person name="Devon K."/>
            <person name="Cuomo C."/>
            <person name="Jaffe D."/>
            <person name="Butler J."/>
            <person name="Alvarez P."/>
            <person name="Gnerre S."/>
            <person name="Grabherr M."/>
            <person name="Mauceli E."/>
            <person name="Brockman W."/>
            <person name="Young S."/>
            <person name="LaButti K."/>
            <person name="Sykes S."/>
            <person name="DeCaprio D."/>
            <person name="Crawford M."/>
            <person name="Koehrsen M."/>
            <person name="Engels R."/>
            <person name="Montgomery P."/>
            <person name="Pearson M."/>
            <person name="Howarth C."/>
            <person name="Larson L."/>
            <person name="White J."/>
            <person name="Zeng Q."/>
            <person name="Kodira C."/>
            <person name="Yandava C."/>
            <person name="Alvarado L."/>
            <person name="O'Leary S."/>
            <person name="Szabo L."/>
            <person name="Dean R."/>
            <person name="Schein J."/>
        </authorList>
    </citation>
    <scope>NUCLEOTIDE SEQUENCE</scope>
    <source>
        <strain>CRL 75-36-700-3</strain>
    </source>
</reference>
<dbReference type="KEGG" id="pgr:PGTG_07765"/>